<name>A0A1T4V639_9GAMM</name>
<sequence length="149" mass="16934">MTIHQDTITDKRQHITDAELEHLKNGGRIQRDIDSAKSLADTQASMFPDSRFGRAMRVNKKVSGQSQCQDTFAPCAIKQGMVFSDEEMREHAEGKTKHRQLSAESQAEKAASDYTRNVERLNKKHGAPKQTTAIHRVWCDTAQDFIYIE</sequence>
<reference evidence="3" key="1">
    <citation type="submission" date="2017-02" db="EMBL/GenBank/DDBJ databases">
        <authorList>
            <person name="Varghese N."/>
            <person name="Submissions S."/>
        </authorList>
    </citation>
    <scope>NUCLEOTIDE SEQUENCE [LARGE SCALE GENOMIC DNA]</scope>
    <source>
        <strain evidence="3">DSM 22720</strain>
    </source>
</reference>
<feature type="region of interest" description="Disordered" evidence="1">
    <location>
        <begin position="87"/>
        <end position="114"/>
    </location>
</feature>
<dbReference type="AlphaFoldDB" id="A0A1T4V639"/>
<evidence type="ECO:0000256" key="1">
    <source>
        <dbReference type="SAM" id="MobiDB-lite"/>
    </source>
</evidence>
<dbReference type="Proteomes" id="UP000190162">
    <property type="component" value="Unassembled WGS sequence"/>
</dbReference>
<protein>
    <submittedName>
        <fullName evidence="2">Uncharacterized protein</fullName>
    </submittedName>
</protein>
<evidence type="ECO:0000313" key="2">
    <source>
        <dbReference type="EMBL" id="SKA60312.1"/>
    </source>
</evidence>
<dbReference type="EMBL" id="FUXU01000049">
    <property type="protein sequence ID" value="SKA60312.1"/>
    <property type="molecule type" value="Genomic_DNA"/>
</dbReference>
<keyword evidence="3" id="KW-1185">Reference proteome</keyword>
<organism evidence="2 3">
    <name type="scientific">Enterovibrio nigricans DSM 22720</name>
    <dbReference type="NCBI Taxonomy" id="1121868"/>
    <lineage>
        <taxon>Bacteria</taxon>
        <taxon>Pseudomonadati</taxon>
        <taxon>Pseudomonadota</taxon>
        <taxon>Gammaproteobacteria</taxon>
        <taxon>Vibrionales</taxon>
        <taxon>Vibrionaceae</taxon>
        <taxon>Enterovibrio</taxon>
    </lineage>
</organism>
<gene>
    <name evidence="2" type="ORF">SAMN02745132_03277</name>
</gene>
<dbReference type="RefSeq" id="WP_078753506.1">
    <property type="nucleotide sequence ID" value="NZ_FUXU01000049.1"/>
</dbReference>
<proteinExistence type="predicted"/>
<evidence type="ECO:0000313" key="3">
    <source>
        <dbReference type="Proteomes" id="UP000190162"/>
    </source>
</evidence>
<accession>A0A1T4V639</accession>